<keyword evidence="2" id="KW-1185">Reference proteome</keyword>
<organism evidence="1 2">
    <name type="scientific">Isoptericola hypogeus</name>
    <dbReference type="NCBI Taxonomy" id="300179"/>
    <lineage>
        <taxon>Bacteria</taxon>
        <taxon>Bacillati</taxon>
        <taxon>Actinomycetota</taxon>
        <taxon>Actinomycetes</taxon>
        <taxon>Micrococcales</taxon>
        <taxon>Promicromonosporaceae</taxon>
        <taxon>Isoptericola</taxon>
    </lineage>
</organism>
<comment type="caution">
    <text evidence="1">The sequence shown here is derived from an EMBL/GenBank/DDBJ whole genome shotgun (WGS) entry which is preliminary data.</text>
</comment>
<sequence length="43" mass="4664">MFIGDGDGAPLPFRPGNVCPRRYTLGVDEPWVFAEGATPTDQL</sequence>
<dbReference type="EMBL" id="BAAAPM010000005">
    <property type="protein sequence ID" value="GAA1730373.1"/>
    <property type="molecule type" value="Genomic_DNA"/>
</dbReference>
<gene>
    <name evidence="1" type="ORF">GCM10009809_27380</name>
</gene>
<evidence type="ECO:0000313" key="1">
    <source>
        <dbReference type="EMBL" id="GAA1730373.1"/>
    </source>
</evidence>
<name>A0ABN2JKG3_9MICO</name>
<protein>
    <submittedName>
        <fullName evidence="1">Uncharacterized protein</fullName>
    </submittedName>
</protein>
<proteinExistence type="predicted"/>
<accession>A0ABN2JKG3</accession>
<dbReference type="Proteomes" id="UP001501138">
    <property type="component" value="Unassembled WGS sequence"/>
</dbReference>
<reference evidence="1 2" key="1">
    <citation type="journal article" date="2019" name="Int. J. Syst. Evol. Microbiol.">
        <title>The Global Catalogue of Microorganisms (GCM) 10K type strain sequencing project: providing services to taxonomists for standard genome sequencing and annotation.</title>
        <authorList>
            <consortium name="The Broad Institute Genomics Platform"/>
            <consortium name="The Broad Institute Genome Sequencing Center for Infectious Disease"/>
            <person name="Wu L."/>
            <person name="Ma J."/>
        </authorList>
    </citation>
    <scope>NUCLEOTIDE SEQUENCE [LARGE SCALE GENOMIC DNA]</scope>
    <source>
        <strain evidence="1 2">JCM 15589</strain>
    </source>
</reference>
<evidence type="ECO:0000313" key="2">
    <source>
        <dbReference type="Proteomes" id="UP001501138"/>
    </source>
</evidence>